<gene>
    <name evidence="3" type="ORF">H9779_07060</name>
</gene>
<feature type="transmembrane region" description="Helical" evidence="2">
    <location>
        <begin position="9"/>
        <end position="30"/>
    </location>
</feature>
<dbReference type="AlphaFoldDB" id="A0A9D2L4X3"/>
<organism evidence="3 4">
    <name type="scientific">Candidatus Alistipes avicola</name>
    <dbReference type="NCBI Taxonomy" id="2838432"/>
    <lineage>
        <taxon>Bacteria</taxon>
        <taxon>Pseudomonadati</taxon>
        <taxon>Bacteroidota</taxon>
        <taxon>Bacteroidia</taxon>
        <taxon>Bacteroidales</taxon>
        <taxon>Rikenellaceae</taxon>
        <taxon>Alistipes</taxon>
    </lineage>
</organism>
<evidence type="ECO:0000313" key="4">
    <source>
        <dbReference type="Proteomes" id="UP000824259"/>
    </source>
</evidence>
<dbReference type="InterPro" id="IPR007060">
    <property type="entry name" value="FtsL/DivIC"/>
</dbReference>
<name>A0A9D2L4X3_9BACT</name>
<feature type="coiled-coil region" evidence="1">
    <location>
        <begin position="32"/>
        <end position="59"/>
    </location>
</feature>
<keyword evidence="2" id="KW-1133">Transmembrane helix</keyword>
<sequence>MKVRFDKRFWVIITCIIVVFTVFIVGRNLIHALAIRSDIRHLEQQKRQYQSRIEQDSTLLEELKYDDNLERFARERYRMQREGETVYVME</sequence>
<reference evidence="3" key="1">
    <citation type="journal article" date="2021" name="PeerJ">
        <title>Extensive microbial diversity within the chicken gut microbiome revealed by metagenomics and culture.</title>
        <authorList>
            <person name="Gilroy R."/>
            <person name="Ravi A."/>
            <person name="Getino M."/>
            <person name="Pursley I."/>
            <person name="Horton D.L."/>
            <person name="Alikhan N.F."/>
            <person name="Baker D."/>
            <person name="Gharbi K."/>
            <person name="Hall N."/>
            <person name="Watson M."/>
            <person name="Adriaenssens E.M."/>
            <person name="Foster-Nyarko E."/>
            <person name="Jarju S."/>
            <person name="Secka A."/>
            <person name="Antonio M."/>
            <person name="Oren A."/>
            <person name="Chaudhuri R.R."/>
            <person name="La Ragione R."/>
            <person name="Hildebrand F."/>
            <person name="Pallen M.J."/>
        </authorList>
    </citation>
    <scope>NUCLEOTIDE SEQUENCE</scope>
    <source>
        <strain evidence="3">CHK169-11906</strain>
    </source>
</reference>
<dbReference type="Proteomes" id="UP000824259">
    <property type="component" value="Unassembled WGS sequence"/>
</dbReference>
<keyword evidence="2" id="KW-0812">Transmembrane</keyword>
<accession>A0A9D2L4X3</accession>
<evidence type="ECO:0000313" key="3">
    <source>
        <dbReference type="EMBL" id="HJA99336.1"/>
    </source>
</evidence>
<evidence type="ECO:0000256" key="2">
    <source>
        <dbReference type="SAM" id="Phobius"/>
    </source>
</evidence>
<reference evidence="3" key="2">
    <citation type="submission" date="2021-04" db="EMBL/GenBank/DDBJ databases">
        <authorList>
            <person name="Gilroy R."/>
        </authorList>
    </citation>
    <scope>NUCLEOTIDE SEQUENCE</scope>
    <source>
        <strain evidence="3">CHK169-11906</strain>
    </source>
</reference>
<keyword evidence="1" id="KW-0175">Coiled coil</keyword>
<dbReference type="Pfam" id="PF04977">
    <property type="entry name" value="DivIC"/>
    <property type="match status" value="1"/>
</dbReference>
<protein>
    <submittedName>
        <fullName evidence="3">Septum formation initiator family protein</fullName>
    </submittedName>
</protein>
<keyword evidence="2" id="KW-0472">Membrane</keyword>
<evidence type="ECO:0000256" key="1">
    <source>
        <dbReference type="SAM" id="Coils"/>
    </source>
</evidence>
<dbReference type="EMBL" id="DWYR01000021">
    <property type="protein sequence ID" value="HJA99336.1"/>
    <property type="molecule type" value="Genomic_DNA"/>
</dbReference>
<comment type="caution">
    <text evidence="3">The sequence shown here is derived from an EMBL/GenBank/DDBJ whole genome shotgun (WGS) entry which is preliminary data.</text>
</comment>
<proteinExistence type="predicted"/>